<evidence type="ECO:0000313" key="2">
    <source>
        <dbReference type="EMBL" id="GAA0174158.1"/>
    </source>
</evidence>
<organism evidence="2 3">
    <name type="scientific">Lithospermum erythrorhizon</name>
    <name type="common">Purple gromwell</name>
    <name type="synonym">Lithospermum officinale var. erythrorhizon</name>
    <dbReference type="NCBI Taxonomy" id="34254"/>
    <lineage>
        <taxon>Eukaryota</taxon>
        <taxon>Viridiplantae</taxon>
        <taxon>Streptophyta</taxon>
        <taxon>Embryophyta</taxon>
        <taxon>Tracheophyta</taxon>
        <taxon>Spermatophyta</taxon>
        <taxon>Magnoliopsida</taxon>
        <taxon>eudicotyledons</taxon>
        <taxon>Gunneridae</taxon>
        <taxon>Pentapetalae</taxon>
        <taxon>asterids</taxon>
        <taxon>lamiids</taxon>
        <taxon>Boraginales</taxon>
        <taxon>Boraginaceae</taxon>
        <taxon>Boraginoideae</taxon>
        <taxon>Lithospermeae</taxon>
        <taxon>Lithospermum</taxon>
    </lineage>
</organism>
<dbReference type="Proteomes" id="UP001454036">
    <property type="component" value="Unassembled WGS sequence"/>
</dbReference>
<name>A0AAV3RDU5_LITER</name>
<feature type="region of interest" description="Disordered" evidence="1">
    <location>
        <begin position="39"/>
        <end position="71"/>
    </location>
</feature>
<reference evidence="2 3" key="1">
    <citation type="submission" date="2024-01" db="EMBL/GenBank/DDBJ databases">
        <title>The complete chloroplast genome sequence of Lithospermum erythrorhizon: insights into the phylogenetic relationship among Boraginaceae species and the maternal lineages of purple gromwells.</title>
        <authorList>
            <person name="Okada T."/>
            <person name="Watanabe K."/>
        </authorList>
    </citation>
    <scope>NUCLEOTIDE SEQUENCE [LARGE SCALE GENOMIC DNA]</scope>
</reference>
<feature type="compositionally biased region" description="Low complexity" evidence="1">
    <location>
        <begin position="325"/>
        <end position="342"/>
    </location>
</feature>
<feature type="compositionally biased region" description="Low complexity" evidence="1">
    <location>
        <begin position="39"/>
        <end position="64"/>
    </location>
</feature>
<dbReference type="AlphaFoldDB" id="A0AAV3RDU5"/>
<accession>A0AAV3RDU5</accession>
<feature type="region of interest" description="Disordered" evidence="1">
    <location>
        <begin position="301"/>
        <end position="342"/>
    </location>
</feature>
<dbReference type="EMBL" id="BAABME010008939">
    <property type="protein sequence ID" value="GAA0174158.1"/>
    <property type="molecule type" value="Genomic_DNA"/>
</dbReference>
<keyword evidence="3" id="KW-1185">Reference proteome</keyword>
<feature type="region of interest" description="Disordered" evidence="1">
    <location>
        <begin position="208"/>
        <end position="232"/>
    </location>
</feature>
<comment type="caution">
    <text evidence="2">The sequence shown here is derived from an EMBL/GenBank/DDBJ whole genome shotgun (WGS) entry which is preliminary data.</text>
</comment>
<evidence type="ECO:0000313" key="3">
    <source>
        <dbReference type="Proteomes" id="UP001454036"/>
    </source>
</evidence>
<proteinExistence type="predicted"/>
<protein>
    <submittedName>
        <fullName evidence="2">Uncharacterized protein</fullName>
    </submittedName>
</protein>
<gene>
    <name evidence="2" type="ORF">LIER_27604</name>
</gene>
<evidence type="ECO:0000256" key="1">
    <source>
        <dbReference type="SAM" id="MobiDB-lite"/>
    </source>
</evidence>
<sequence length="342" mass="37761">MICHIFRCWILGCRSYWANHLRTYEKECPYTKVVSPNHHSGSLATHSSSSTSGSTNSSSVSLPPHHSPVLDRDVLKTVPQDDVIKAPFSIKDKMSQSSENNIDNFIIRHRVEAIQEEASISGGMKVIQTSVSPNPAPIQPADLAEAARAEAAYQEELVTYATKGPSVVITSKTKPRESLVPLPASAAPLSTGILAILIPSMLKRMAKEIPASTSRPSKRTKTSAPKQKPLKSWFGTQGRRQLSPKWVLWLDRLYNKPLWWIWTLPPPYQTKAASGTTRPTKGGENLVEVSSVWENRKETYTHTPPVRRGNEQVAGQHSRHDATARDAVAPAPPYDAVAPLQR</sequence>